<dbReference type="InterPro" id="IPR033116">
    <property type="entry name" value="TRYPSIN_SER"/>
</dbReference>
<dbReference type="Proteomes" id="UP000589626">
    <property type="component" value="Unassembled WGS sequence"/>
</dbReference>
<evidence type="ECO:0000313" key="1">
    <source>
        <dbReference type="EMBL" id="MBB3045573.1"/>
    </source>
</evidence>
<dbReference type="InterPro" id="IPR009003">
    <property type="entry name" value="Peptidase_S1_PA"/>
</dbReference>
<dbReference type="PROSITE" id="PS00135">
    <property type="entry name" value="TRYPSIN_SER"/>
    <property type="match status" value="1"/>
</dbReference>
<gene>
    <name evidence="1" type="ORF">FHU40_005433</name>
</gene>
<evidence type="ECO:0008006" key="3">
    <source>
        <dbReference type="Google" id="ProtNLM"/>
    </source>
</evidence>
<sequence length="410" mass="42254">MAAASLALAGSGVAWGEGGGTRPEPPPADSITLHDKTIDVTEALAANHDRAGFASVVVDEDRHVVTIRWSGEIPADIKRQAGDHDGVEVEVLPARYAEEELVAASRELMESNRNFAVEKVAGSDVVLPGIRRVGPNDDRSGLIVTLSPDAYKQREALSFGALTKAQENIPLTYEVDEAPAGVGDLGRTNDSAPWQGGGAINKGGHHSCTVGFAVLTSTGAGRLLGAGHCEDTGDTVNDGAGDPIGKVVGEKVNYDSILINPNAPAGVFATIGKVFTGGWSSNTSKYVGGAAAPSVGETICTSGANSGEHCDLTILQTSVSEWCDQGLGLCTGFLANGPGLNVATGDSGGPIYIQRSDGRVGARGVMNKRWGTPVTCSGIRYNAAGIECYTGVFSVGIHKVLAQWGVSIET</sequence>
<name>A0A7W4Z3Y3_9ACTN</name>
<dbReference type="Gene3D" id="2.40.10.10">
    <property type="entry name" value="Trypsin-like serine proteases"/>
    <property type="match status" value="2"/>
</dbReference>
<keyword evidence="2" id="KW-1185">Reference proteome</keyword>
<dbReference type="AlphaFoldDB" id="A0A7W4Z3Y3"/>
<dbReference type="InterPro" id="IPR043504">
    <property type="entry name" value="Peptidase_S1_PA_chymotrypsin"/>
</dbReference>
<accession>A0A7W4Z3Y3</accession>
<reference evidence="1 2" key="1">
    <citation type="submission" date="2020-08" db="EMBL/GenBank/DDBJ databases">
        <title>Sequencing the genomes of 1000 actinobacteria strains.</title>
        <authorList>
            <person name="Klenk H.-P."/>
        </authorList>
    </citation>
    <scope>NUCLEOTIDE SEQUENCE [LARGE SCALE GENOMIC DNA]</scope>
    <source>
        <strain evidence="1 2">DSM 105498</strain>
    </source>
</reference>
<dbReference type="EMBL" id="JACHWR010000012">
    <property type="protein sequence ID" value="MBB3045573.1"/>
    <property type="molecule type" value="Genomic_DNA"/>
</dbReference>
<organism evidence="1 2">
    <name type="scientific">Nocardioides soli</name>
    <dbReference type="NCBI Taxonomy" id="1036020"/>
    <lineage>
        <taxon>Bacteria</taxon>
        <taxon>Bacillati</taxon>
        <taxon>Actinomycetota</taxon>
        <taxon>Actinomycetes</taxon>
        <taxon>Propionibacteriales</taxon>
        <taxon>Nocardioidaceae</taxon>
        <taxon>Nocardioides</taxon>
    </lineage>
</organism>
<protein>
    <recommendedName>
        <fullName evidence="3">Trypsin-like serine protease</fullName>
    </recommendedName>
</protein>
<proteinExistence type="predicted"/>
<evidence type="ECO:0000313" key="2">
    <source>
        <dbReference type="Proteomes" id="UP000589626"/>
    </source>
</evidence>
<dbReference type="SUPFAM" id="SSF50494">
    <property type="entry name" value="Trypsin-like serine proteases"/>
    <property type="match status" value="1"/>
</dbReference>
<dbReference type="RefSeq" id="WP_183595562.1">
    <property type="nucleotide sequence ID" value="NZ_JACHWR010000012.1"/>
</dbReference>
<comment type="caution">
    <text evidence="1">The sequence shown here is derived from an EMBL/GenBank/DDBJ whole genome shotgun (WGS) entry which is preliminary data.</text>
</comment>